<evidence type="ECO:0000256" key="6">
    <source>
        <dbReference type="ARBA" id="ARBA00005159"/>
    </source>
</evidence>
<dbReference type="NCBIfam" id="NF004469">
    <property type="entry name" value="PRK05800.1"/>
    <property type="match status" value="1"/>
</dbReference>
<comment type="pathway">
    <text evidence="6 14">Cofactor biosynthesis; adenosylcobalamin biosynthesis; adenosylcobalamin from cob(II)yrinate a,c-diamide: step 5/7.</text>
</comment>
<comment type="catalytic activity">
    <reaction evidence="1 14">
        <text>adenosylcob(III)inamide + ATP = adenosylcob(III)inamide phosphate + ADP + H(+)</text>
        <dbReference type="Rhea" id="RHEA:15769"/>
        <dbReference type="ChEBI" id="CHEBI:2480"/>
        <dbReference type="ChEBI" id="CHEBI:15378"/>
        <dbReference type="ChEBI" id="CHEBI:30616"/>
        <dbReference type="ChEBI" id="CHEBI:58502"/>
        <dbReference type="ChEBI" id="CHEBI:456216"/>
        <dbReference type="EC" id="2.7.1.156"/>
    </reaction>
</comment>
<evidence type="ECO:0000256" key="13">
    <source>
        <dbReference type="ARBA" id="ARBA00023134"/>
    </source>
</evidence>
<dbReference type="PANTHER" id="PTHR34848">
    <property type="match status" value="1"/>
</dbReference>
<keyword evidence="10 14" id="KW-0547">Nucleotide-binding</keyword>
<comment type="pathway">
    <text evidence="5 14">Cofactor biosynthesis; adenosylcobalamin biosynthesis; adenosylcobalamin from cob(II)yrinate a,c-diamide: step 6/7.</text>
</comment>
<dbReference type="Gene3D" id="3.40.50.300">
    <property type="entry name" value="P-loop containing nucleotide triphosphate hydrolases"/>
    <property type="match status" value="1"/>
</dbReference>
<sequence length="173" mass="18196">MSRIILVTGGAKSGKSAWAEARAEALGASRIYIATAQAFDAEMEARIAEHLTRRGAGWTTVEQPRELAQALTETDGDAPRLVDCLTLWLTNEMLAEDGDWRGALETLVATLSRQTAPVILVTNEVGSGIVPDNALARRFQDAAGVVNQAIGAIADEVVLVVAGQALTIKDGAA</sequence>
<dbReference type="EC" id="2.7.7.62" evidence="14"/>
<evidence type="ECO:0000256" key="3">
    <source>
        <dbReference type="ARBA" id="ARBA00001522"/>
    </source>
</evidence>
<evidence type="ECO:0000256" key="1">
    <source>
        <dbReference type="ARBA" id="ARBA00000312"/>
    </source>
</evidence>
<keyword evidence="18" id="KW-1185">Reference proteome</keyword>
<dbReference type="GO" id="GO:0043752">
    <property type="term" value="F:adenosylcobinamide kinase activity"/>
    <property type="evidence" value="ECO:0007669"/>
    <property type="project" value="UniProtKB-EC"/>
</dbReference>
<evidence type="ECO:0000313" key="18">
    <source>
        <dbReference type="Proteomes" id="UP000201838"/>
    </source>
</evidence>
<evidence type="ECO:0000256" key="11">
    <source>
        <dbReference type="ARBA" id="ARBA00022777"/>
    </source>
</evidence>
<evidence type="ECO:0000256" key="8">
    <source>
        <dbReference type="ARBA" id="ARBA00022573"/>
    </source>
</evidence>
<comment type="catalytic activity">
    <reaction evidence="2 14">
        <text>adenosylcob(III)inamide phosphate + GTP + H(+) = adenosylcob(III)inamide-GDP + diphosphate</text>
        <dbReference type="Rhea" id="RHEA:22712"/>
        <dbReference type="ChEBI" id="CHEBI:15378"/>
        <dbReference type="ChEBI" id="CHEBI:33019"/>
        <dbReference type="ChEBI" id="CHEBI:37565"/>
        <dbReference type="ChEBI" id="CHEBI:58502"/>
        <dbReference type="ChEBI" id="CHEBI:60487"/>
        <dbReference type="EC" id="2.7.7.62"/>
    </reaction>
</comment>
<dbReference type="InterPro" id="IPR027417">
    <property type="entry name" value="P-loop_NTPase"/>
</dbReference>
<evidence type="ECO:0000256" key="10">
    <source>
        <dbReference type="ARBA" id="ARBA00022741"/>
    </source>
</evidence>
<dbReference type="SUPFAM" id="SSF52540">
    <property type="entry name" value="P-loop containing nucleoside triphosphate hydrolases"/>
    <property type="match status" value="1"/>
</dbReference>
<evidence type="ECO:0000256" key="9">
    <source>
        <dbReference type="ARBA" id="ARBA00022679"/>
    </source>
</evidence>
<evidence type="ECO:0000256" key="12">
    <source>
        <dbReference type="ARBA" id="ARBA00022840"/>
    </source>
</evidence>
<name>A0A238IY25_9RHOB</name>
<feature type="active site" description="GMP-histidine intermediate" evidence="15">
    <location>
        <position position="50"/>
    </location>
</feature>
<comment type="function">
    <text evidence="4 14">Catalyzes ATP-dependent phosphorylation of adenosylcobinamide and addition of GMP to adenosylcobinamide phosphate.</text>
</comment>
<dbReference type="CDD" id="cd00544">
    <property type="entry name" value="CobU"/>
    <property type="match status" value="1"/>
</dbReference>
<comment type="catalytic activity">
    <reaction evidence="3">
        <text>adenosylcob(III)inamide + GTP = adenosylcob(III)inamide phosphate + GDP + H(+)</text>
        <dbReference type="Rhea" id="RHEA:15765"/>
        <dbReference type="ChEBI" id="CHEBI:2480"/>
        <dbReference type="ChEBI" id="CHEBI:15378"/>
        <dbReference type="ChEBI" id="CHEBI:37565"/>
        <dbReference type="ChEBI" id="CHEBI:58189"/>
        <dbReference type="ChEBI" id="CHEBI:58502"/>
        <dbReference type="EC" id="2.7.1.156"/>
    </reaction>
</comment>
<evidence type="ECO:0000256" key="7">
    <source>
        <dbReference type="ARBA" id="ARBA00007490"/>
    </source>
</evidence>
<evidence type="ECO:0000256" key="15">
    <source>
        <dbReference type="PIRSR" id="PIRSR006135-1"/>
    </source>
</evidence>
<reference evidence="18" key="1">
    <citation type="submission" date="2017-05" db="EMBL/GenBank/DDBJ databases">
        <authorList>
            <person name="Rodrigo-Torres L."/>
            <person name="Arahal R. D."/>
            <person name="Lucena T."/>
        </authorList>
    </citation>
    <scope>NUCLEOTIDE SEQUENCE [LARGE SCALE GENOMIC DNA]</scope>
    <source>
        <strain evidence="18">CECT 8489</strain>
    </source>
</reference>
<feature type="binding site" evidence="16">
    <location>
        <position position="83"/>
    </location>
    <ligand>
        <name>GTP</name>
        <dbReference type="ChEBI" id="CHEBI:37565"/>
    </ligand>
</feature>
<dbReference type="UniPathway" id="UPA00148">
    <property type="reaction ID" value="UER00236"/>
</dbReference>
<dbReference type="Pfam" id="PF02283">
    <property type="entry name" value="CobU"/>
    <property type="match status" value="1"/>
</dbReference>
<dbReference type="EC" id="2.7.1.156" evidence="14"/>
<evidence type="ECO:0000313" key="17">
    <source>
        <dbReference type="EMBL" id="SMX22574.1"/>
    </source>
</evidence>
<dbReference type="GO" id="GO:0005524">
    <property type="term" value="F:ATP binding"/>
    <property type="evidence" value="ECO:0007669"/>
    <property type="project" value="UniProtKB-UniRule"/>
</dbReference>
<dbReference type="PIRSF" id="PIRSF006135">
    <property type="entry name" value="CobU"/>
    <property type="match status" value="1"/>
</dbReference>
<keyword evidence="12 14" id="KW-0067">ATP-binding</keyword>
<dbReference type="GO" id="GO:0005525">
    <property type="term" value="F:GTP binding"/>
    <property type="evidence" value="ECO:0007669"/>
    <property type="project" value="UniProtKB-UniRule"/>
</dbReference>
<evidence type="ECO:0000256" key="4">
    <source>
        <dbReference type="ARBA" id="ARBA00003889"/>
    </source>
</evidence>
<dbReference type="GO" id="GO:0008820">
    <property type="term" value="F:cobinamide phosphate guanylyltransferase activity"/>
    <property type="evidence" value="ECO:0007669"/>
    <property type="project" value="UniProtKB-UniRule"/>
</dbReference>
<dbReference type="GO" id="GO:0009236">
    <property type="term" value="P:cobalamin biosynthetic process"/>
    <property type="evidence" value="ECO:0007669"/>
    <property type="project" value="UniProtKB-UniRule"/>
</dbReference>
<evidence type="ECO:0000256" key="16">
    <source>
        <dbReference type="PIRSR" id="PIRSR006135-2"/>
    </source>
</evidence>
<protein>
    <recommendedName>
        <fullName evidence="14">Bifunctional adenosylcobalamin biosynthesis protein</fullName>
        <ecNumber evidence="14">2.7.1.156</ecNumber>
        <ecNumber evidence="14">2.7.7.62</ecNumber>
    </recommendedName>
</protein>
<organism evidence="17 18">
    <name type="scientific">Boseongicola aestuarii</name>
    <dbReference type="NCBI Taxonomy" id="1470561"/>
    <lineage>
        <taxon>Bacteria</taxon>
        <taxon>Pseudomonadati</taxon>
        <taxon>Pseudomonadota</taxon>
        <taxon>Alphaproteobacteria</taxon>
        <taxon>Rhodobacterales</taxon>
        <taxon>Paracoccaceae</taxon>
        <taxon>Boseongicola</taxon>
    </lineage>
</organism>
<keyword evidence="9 14" id="KW-0808">Transferase</keyword>
<dbReference type="InterPro" id="IPR003203">
    <property type="entry name" value="CobU/CobP"/>
</dbReference>
<keyword evidence="11 14" id="KW-0418">Kinase</keyword>
<feature type="binding site" evidence="16">
    <location>
        <position position="62"/>
    </location>
    <ligand>
        <name>GTP</name>
        <dbReference type="ChEBI" id="CHEBI:37565"/>
    </ligand>
</feature>
<accession>A0A238IY25</accession>
<comment type="similarity">
    <text evidence="7 14">Belongs to the CobU/CobP family.</text>
</comment>
<dbReference type="AlphaFoldDB" id="A0A238IY25"/>
<feature type="binding site" evidence="16">
    <location>
        <begin position="34"/>
        <end position="36"/>
    </location>
    <ligand>
        <name>GTP</name>
        <dbReference type="ChEBI" id="CHEBI:37565"/>
    </ligand>
</feature>
<feature type="binding site" evidence="16">
    <location>
        <begin position="9"/>
        <end position="16"/>
    </location>
    <ligand>
        <name>GTP</name>
        <dbReference type="ChEBI" id="CHEBI:37565"/>
    </ligand>
</feature>
<evidence type="ECO:0000256" key="2">
    <source>
        <dbReference type="ARBA" id="ARBA00000711"/>
    </source>
</evidence>
<evidence type="ECO:0000256" key="14">
    <source>
        <dbReference type="PIRNR" id="PIRNR006135"/>
    </source>
</evidence>
<keyword evidence="8 14" id="KW-0169">Cobalamin biosynthesis</keyword>
<dbReference type="EMBL" id="FXXQ01000002">
    <property type="protein sequence ID" value="SMX22574.1"/>
    <property type="molecule type" value="Genomic_DNA"/>
</dbReference>
<keyword evidence="13 14" id="KW-0342">GTP-binding</keyword>
<dbReference type="PANTHER" id="PTHR34848:SF1">
    <property type="entry name" value="BIFUNCTIONAL ADENOSYLCOBALAMIN BIOSYNTHESIS PROTEIN COBU"/>
    <property type="match status" value="1"/>
</dbReference>
<dbReference type="RefSeq" id="WP_093972573.1">
    <property type="nucleotide sequence ID" value="NZ_FXXQ01000002.1"/>
</dbReference>
<evidence type="ECO:0000256" key="5">
    <source>
        <dbReference type="ARBA" id="ARBA00004692"/>
    </source>
</evidence>
<proteinExistence type="inferred from homology"/>
<gene>
    <name evidence="17" type="primary">cobP</name>
    <name evidence="17" type="ORF">BOA8489_00671</name>
</gene>
<dbReference type="OrthoDB" id="9788370at2"/>
<dbReference type="Proteomes" id="UP000201838">
    <property type="component" value="Unassembled WGS sequence"/>
</dbReference>